<dbReference type="AlphaFoldDB" id="A0A2V1P0F8"/>
<feature type="chain" id="PRO_5015956360" evidence="1">
    <location>
        <begin position="25"/>
        <end position="406"/>
    </location>
</feature>
<proteinExistence type="predicted"/>
<reference evidence="3" key="1">
    <citation type="submission" date="2018-05" db="EMBL/GenBank/DDBJ databases">
        <authorList>
            <person name="Du Z."/>
            <person name="Wang X."/>
        </authorList>
    </citation>
    <scope>NUCLEOTIDE SEQUENCE [LARGE SCALE GENOMIC DNA]</scope>
    <source>
        <strain evidence="3">WDS4C29</strain>
    </source>
</reference>
<dbReference type="EMBL" id="QETF01000018">
    <property type="protein sequence ID" value="PWG16051.1"/>
    <property type="molecule type" value="Genomic_DNA"/>
</dbReference>
<comment type="caution">
    <text evidence="2">The sequence shown here is derived from an EMBL/GenBank/DDBJ whole genome shotgun (WGS) entry which is preliminary data.</text>
</comment>
<evidence type="ECO:0000313" key="2">
    <source>
        <dbReference type="EMBL" id="PWG16051.1"/>
    </source>
</evidence>
<dbReference type="SUPFAM" id="SSF48452">
    <property type="entry name" value="TPR-like"/>
    <property type="match status" value="1"/>
</dbReference>
<evidence type="ECO:0000256" key="1">
    <source>
        <dbReference type="SAM" id="SignalP"/>
    </source>
</evidence>
<keyword evidence="3" id="KW-1185">Reference proteome</keyword>
<dbReference type="OrthoDB" id="7833294at2"/>
<accession>A0A2V1P0F8</accession>
<dbReference type="Proteomes" id="UP000245293">
    <property type="component" value="Unassembled WGS sequence"/>
</dbReference>
<protein>
    <submittedName>
        <fullName evidence="2">Uncharacterized protein</fullName>
    </submittedName>
</protein>
<sequence length="406" mass="42510">MQRIRLKTLFTTLAIATLPMAATAQSLSDSLPTALDTLSETFAPGDAQGFSALLEQRNDDQTAATIGHLLFMKRHFDKAAWFFGTDAVADPADAVSLNNFAAMLVETYLDAPDNSPEQWLDAAGLAAREAIALAPETAAFHNTLANVARAQGEIETMVTAARRAAELAPQEPLYLSNLARALDAAGQPDAAATAMAEARALSANAPSVRAALAQIGASSPAVAQQVASQCNVDFRCQEICPKSIIGGIQSVTCEMENASAQMDCEAGKPYPTAFDCSEDLPDYGILIPGLNSGFSLAVPGFSAHVVVDGEGNVDVRVEAGASIGPLGGYLRADGHYSPSNGASFDNLGGGTRLNILPNFAGRNSDWAKWFSDYGMPPAHMETEIMDDGSVTTAVEINNLPAAILSQ</sequence>
<keyword evidence="1" id="KW-0732">Signal</keyword>
<feature type="signal peptide" evidence="1">
    <location>
        <begin position="1"/>
        <end position="24"/>
    </location>
</feature>
<dbReference type="Gene3D" id="1.25.40.10">
    <property type="entry name" value="Tetratricopeptide repeat domain"/>
    <property type="match status" value="1"/>
</dbReference>
<name>A0A2V1P0F8_9RHOB</name>
<dbReference type="RefSeq" id="WP_109389549.1">
    <property type="nucleotide sequence ID" value="NZ_QETF01000018.1"/>
</dbReference>
<dbReference type="InterPro" id="IPR011990">
    <property type="entry name" value="TPR-like_helical_dom_sf"/>
</dbReference>
<organism evidence="2 3">
    <name type="scientific">Salibaculum griseiflavum</name>
    <dbReference type="NCBI Taxonomy" id="1914409"/>
    <lineage>
        <taxon>Bacteria</taxon>
        <taxon>Pseudomonadati</taxon>
        <taxon>Pseudomonadota</taxon>
        <taxon>Alphaproteobacteria</taxon>
        <taxon>Rhodobacterales</taxon>
        <taxon>Roseobacteraceae</taxon>
        <taxon>Salibaculum</taxon>
    </lineage>
</organism>
<evidence type="ECO:0000313" key="3">
    <source>
        <dbReference type="Proteomes" id="UP000245293"/>
    </source>
</evidence>
<gene>
    <name evidence="2" type="ORF">DFK10_13425</name>
</gene>